<evidence type="ECO:0008006" key="4">
    <source>
        <dbReference type="Google" id="ProtNLM"/>
    </source>
</evidence>
<name>A0A8J3TIA5_9ACTN</name>
<organism evidence="2 3">
    <name type="scientific">Planosporangium mesophilum</name>
    <dbReference type="NCBI Taxonomy" id="689768"/>
    <lineage>
        <taxon>Bacteria</taxon>
        <taxon>Bacillati</taxon>
        <taxon>Actinomycetota</taxon>
        <taxon>Actinomycetes</taxon>
        <taxon>Micromonosporales</taxon>
        <taxon>Micromonosporaceae</taxon>
        <taxon>Planosporangium</taxon>
    </lineage>
</organism>
<accession>A0A8J3TIA5</accession>
<dbReference type="AlphaFoldDB" id="A0A8J3TIA5"/>
<dbReference type="PROSITE" id="PS51257">
    <property type="entry name" value="PROKAR_LIPOPROTEIN"/>
    <property type="match status" value="1"/>
</dbReference>
<evidence type="ECO:0000256" key="1">
    <source>
        <dbReference type="SAM" id="SignalP"/>
    </source>
</evidence>
<evidence type="ECO:0000313" key="3">
    <source>
        <dbReference type="Proteomes" id="UP000599074"/>
    </source>
</evidence>
<gene>
    <name evidence="2" type="ORF">Pme01_58640</name>
</gene>
<protein>
    <recommendedName>
        <fullName evidence="4">Lipoprotein</fullName>
    </recommendedName>
</protein>
<sequence length="183" mass="18997">MPVVRRLAPAMLAVMLVPAGLLAGCGSGKKTGAAPATWAKSVCTALTPWRTKITTLTDEAQAQLTSTTTPADAQRNLVGLLGGAETASETARQKVADAGTPDVDRGDEIAAGFVASLRTARDAYAHAREAVAGLDPAEASPFYTAVAGAFDKLQHEYAASALDTDRLSSEPLRKAFNEVSECH</sequence>
<dbReference type="EMBL" id="BOON01000072">
    <property type="protein sequence ID" value="GII26267.1"/>
    <property type="molecule type" value="Genomic_DNA"/>
</dbReference>
<feature type="chain" id="PRO_5039409301" description="Lipoprotein" evidence="1">
    <location>
        <begin position="24"/>
        <end position="183"/>
    </location>
</feature>
<evidence type="ECO:0000313" key="2">
    <source>
        <dbReference type="EMBL" id="GII26267.1"/>
    </source>
</evidence>
<dbReference type="Proteomes" id="UP000599074">
    <property type="component" value="Unassembled WGS sequence"/>
</dbReference>
<comment type="caution">
    <text evidence="2">The sequence shown here is derived from an EMBL/GenBank/DDBJ whole genome shotgun (WGS) entry which is preliminary data.</text>
</comment>
<reference evidence="2" key="1">
    <citation type="submission" date="2021-01" db="EMBL/GenBank/DDBJ databases">
        <title>Whole genome shotgun sequence of Planosporangium mesophilum NBRC 109066.</title>
        <authorList>
            <person name="Komaki H."/>
            <person name="Tamura T."/>
        </authorList>
    </citation>
    <scope>NUCLEOTIDE SEQUENCE</scope>
    <source>
        <strain evidence="2">NBRC 109066</strain>
    </source>
</reference>
<proteinExistence type="predicted"/>
<keyword evidence="3" id="KW-1185">Reference proteome</keyword>
<keyword evidence="1" id="KW-0732">Signal</keyword>
<feature type="signal peptide" evidence="1">
    <location>
        <begin position="1"/>
        <end position="23"/>
    </location>
</feature>